<organism evidence="1 2">
    <name type="scientific">Mesorhabditis spiculigera</name>
    <dbReference type="NCBI Taxonomy" id="96644"/>
    <lineage>
        <taxon>Eukaryota</taxon>
        <taxon>Metazoa</taxon>
        <taxon>Ecdysozoa</taxon>
        <taxon>Nematoda</taxon>
        <taxon>Chromadorea</taxon>
        <taxon>Rhabditida</taxon>
        <taxon>Rhabditina</taxon>
        <taxon>Rhabditomorpha</taxon>
        <taxon>Rhabditoidea</taxon>
        <taxon>Rhabditidae</taxon>
        <taxon>Mesorhabditinae</taxon>
        <taxon>Mesorhabditis</taxon>
    </lineage>
</organism>
<feature type="non-terminal residue" evidence="1">
    <location>
        <position position="184"/>
    </location>
</feature>
<evidence type="ECO:0000313" key="2">
    <source>
        <dbReference type="Proteomes" id="UP001177023"/>
    </source>
</evidence>
<keyword evidence="2" id="KW-1185">Reference proteome</keyword>
<dbReference type="AlphaFoldDB" id="A0AA36D0U1"/>
<name>A0AA36D0U1_9BILA</name>
<protein>
    <submittedName>
        <fullName evidence="1">Uncharacterized protein</fullName>
    </submittedName>
</protein>
<dbReference type="EMBL" id="CATQJA010002652">
    <property type="protein sequence ID" value="CAJ0577945.1"/>
    <property type="molecule type" value="Genomic_DNA"/>
</dbReference>
<evidence type="ECO:0000313" key="1">
    <source>
        <dbReference type="EMBL" id="CAJ0577945.1"/>
    </source>
</evidence>
<proteinExistence type="predicted"/>
<comment type="caution">
    <text evidence="1">The sequence shown here is derived from an EMBL/GenBank/DDBJ whole genome shotgun (WGS) entry which is preliminary data.</text>
</comment>
<sequence>MSTRKVLFNNPAPEEMQVDVHDAAVYVLNGPRRAARKLSVPEYVEEPLFADRAEEAEEEEEEGEVDIVEEKDDFEQIRLERRRTPISSRVTYSSTARRFAPYSIQKRHYGSRYRSYDTGSRDSYQARGWDAWNNGSSNRPYVADPKMSARFKPWLKCCVATSSHSHKGRGFLPTYRVYDSSNDF</sequence>
<dbReference type="Proteomes" id="UP001177023">
    <property type="component" value="Unassembled WGS sequence"/>
</dbReference>
<reference evidence="1" key="1">
    <citation type="submission" date="2023-06" db="EMBL/GenBank/DDBJ databases">
        <authorList>
            <person name="Delattre M."/>
        </authorList>
    </citation>
    <scope>NUCLEOTIDE SEQUENCE</scope>
    <source>
        <strain evidence="1">AF72</strain>
    </source>
</reference>
<accession>A0AA36D0U1</accession>
<gene>
    <name evidence="1" type="ORF">MSPICULIGERA_LOCUS16209</name>
</gene>